<dbReference type="AlphaFoldDB" id="A0AAU0UMY7"/>
<evidence type="ECO:0000256" key="2">
    <source>
        <dbReference type="ARBA" id="ARBA00022741"/>
    </source>
</evidence>
<keyword evidence="2" id="KW-0547">Nucleotide-binding</keyword>
<dbReference type="SMART" id="SM00382">
    <property type="entry name" value="AAA"/>
    <property type="match status" value="1"/>
</dbReference>
<evidence type="ECO:0000313" key="6">
    <source>
        <dbReference type="Proteomes" id="UP001329915"/>
    </source>
</evidence>
<dbReference type="RefSeq" id="WP_366922108.1">
    <property type="nucleotide sequence ID" value="NZ_CP121694.1"/>
</dbReference>
<dbReference type="InterPro" id="IPR051782">
    <property type="entry name" value="ABC_Transporter_VariousFunc"/>
</dbReference>
<dbReference type="Gene3D" id="3.40.50.300">
    <property type="entry name" value="P-loop containing nucleotide triphosphate hydrolases"/>
    <property type="match status" value="1"/>
</dbReference>
<dbReference type="PROSITE" id="PS50893">
    <property type="entry name" value="ABC_TRANSPORTER_2"/>
    <property type="match status" value="1"/>
</dbReference>
<sequence>MELLRVDIKEAGYPGREKIVEDVRFSLFSGEMLGLIGPNGAGKSTILKTIMGLLPGRCDIEFVGLNKNYAYVPEQPVLYDRLTLWEHLELVAAAYCLEKREFENTAEDLLELFHLSKEKNHMPANFSKGMQQKVMLVIGFLIKPDVYIVDEPFMGLDPRAIKEFLQLLEKERERGAGILVSTHQLDVAERICRSLLLISDGHIAANGTLAEIQSQCDLPCGSLFDCFNKILEEKS</sequence>
<evidence type="ECO:0000256" key="1">
    <source>
        <dbReference type="ARBA" id="ARBA00022448"/>
    </source>
</evidence>
<feature type="domain" description="ABC transporter" evidence="4">
    <location>
        <begin position="3"/>
        <end position="225"/>
    </location>
</feature>
<evidence type="ECO:0000313" key="5">
    <source>
        <dbReference type="EMBL" id="WRO22703.1"/>
    </source>
</evidence>
<keyword evidence="1" id="KW-0813">Transport</keyword>
<dbReference type="InterPro" id="IPR003439">
    <property type="entry name" value="ABC_transporter-like_ATP-bd"/>
</dbReference>
<dbReference type="InterPro" id="IPR003593">
    <property type="entry name" value="AAA+_ATPase"/>
</dbReference>
<dbReference type="InterPro" id="IPR027417">
    <property type="entry name" value="P-loop_NTPase"/>
</dbReference>
<keyword evidence="6" id="KW-1185">Reference proteome</keyword>
<dbReference type="Proteomes" id="UP001329915">
    <property type="component" value="Chromosome"/>
</dbReference>
<accession>A0AAU0UMY7</accession>
<dbReference type="PANTHER" id="PTHR42939:SF2">
    <property type="entry name" value="ABC-TYPE TRANSPORTER ATP-BINDING PROTEIN ECSA"/>
    <property type="match status" value="1"/>
</dbReference>
<dbReference type="KEGG" id="dbc:MFMK1_002541"/>
<organism evidence="5 6">
    <name type="scientific">Metallumcola ferriviriculae</name>
    <dbReference type="NCBI Taxonomy" id="3039180"/>
    <lineage>
        <taxon>Bacteria</taxon>
        <taxon>Bacillati</taxon>
        <taxon>Bacillota</taxon>
        <taxon>Clostridia</taxon>
        <taxon>Neomoorellales</taxon>
        <taxon>Desulfitibacteraceae</taxon>
        <taxon>Metallumcola</taxon>
    </lineage>
</organism>
<dbReference type="CDD" id="cd03230">
    <property type="entry name" value="ABC_DR_subfamily_A"/>
    <property type="match status" value="1"/>
</dbReference>
<dbReference type="InterPro" id="IPR017871">
    <property type="entry name" value="ABC_transporter-like_CS"/>
</dbReference>
<evidence type="ECO:0000256" key="3">
    <source>
        <dbReference type="ARBA" id="ARBA00022840"/>
    </source>
</evidence>
<evidence type="ECO:0000259" key="4">
    <source>
        <dbReference type="PROSITE" id="PS50893"/>
    </source>
</evidence>
<dbReference type="EMBL" id="CP121694">
    <property type="protein sequence ID" value="WRO22703.1"/>
    <property type="molecule type" value="Genomic_DNA"/>
</dbReference>
<gene>
    <name evidence="5" type="ORF">MFMK1_002541</name>
</gene>
<proteinExistence type="predicted"/>
<dbReference type="SUPFAM" id="SSF52540">
    <property type="entry name" value="P-loop containing nucleoside triphosphate hydrolases"/>
    <property type="match status" value="1"/>
</dbReference>
<dbReference type="Pfam" id="PF00005">
    <property type="entry name" value="ABC_tran"/>
    <property type="match status" value="1"/>
</dbReference>
<name>A0AAU0UMY7_9FIRM</name>
<keyword evidence="3 5" id="KW-0067">ATP-binding</keyword>
<dbReference type="GO" id="GO:0005524">
    <property type="term" value="F:ATP binding"/>
    <property type="evidence" value="ECO:0007669"/>
    <property type="project" value="UniProtKB-KW"/>
</dbReference>
<dbReference type="PROSITE" id="PS00211">
    <property type="entry name" value="ABC_TRANSPORTER_1"/>
    <property type="match status" value="1"/>
</dbReference>
<reference evidence="5 6" key="1">
    <citation type="submission" date="2023-04" db="EMBL/GenBank/DDBJ databases">
        <authorList>
            <person name="Hsu D."/>
        </authorList>
    </citation>
    <scope>NUCLEOTIDE SEQUENCE [LARGE SCALE GENOMIC DNA]</scope>
    <source>
        <strain evidence="5 6">MK1</strain>
    </source>
</reference>
<dbReference type="GO" id="GO:0016887">
    <property type="term" value="F:ATP hydrolysis activity"/>
    <property type="evidence" value="ECO:0007669"/>
    <property type="project" value="InterPro"/>
</dbReference>
<protein>
    <submittedName>
        <fullName evidence="5">ABC transporter ATP-binding protein</fullName>
    </submittedName>
</protein>
<dbReference type="PANTHER" id="PTHR42939">
    <property type="entry name" value="ABC TRANSPORTER ATP-BINDING PROTEIN ALBC-RELATED"/>
    <property type="match status" value="1"/>
</dbReference>